<accession>A0A0F9LMK9</accession>
<feature type="non-terminal residue" evidence="1">
    <location>
        <position position="39"/>
    </location>
</feature>
<comment type="caution">
    <text evidence="1">The sequence shown here is derived from an EMBL/GenBank/DDBJ whole genome shotgun (WGS) entry which is preliminary data.</text>
</comment>
<gene>
    <name evidence="1" type="ORF">LCGC14_1563020</name>
</gene>
<name>A0A0F9LMK9_9ZZZZ</name>
<evidence type="ECO:0000313" key="1">
    <source>
        <dbReference type="EMBL" id="KKM43506.1"/>
    </source>
</evidence>
<proteinExistence type="predicted"/>
<dbReference type="AlphaFoldDB" id="A0A0F9LMK9"/>
<organism evidence="1">
    <name type="scientific">marine sediment metagenome</name>
    <dbReference type="NCBI Taxonomy" id="412755"/>
    <lineage>
        <taxon>unclassified sequences</taxon>
        <taxon>metagenomes</taxon>
        <taxon>ecological metagenomes</taxon>
    </lineage>
</organism>
<sequence>MTKVSLKILDRELDILQQDGIPGDLINTIREKVKDEDLE</sequence>
<dbReference type="EMBL" id="LAZR01012094">
    <property type="protein sequence ID" value="KKM43506.1"/>
    <property type="molecule type" value="Genomic_DNA"/>
</dbReference>
<reference evidence="1" key="1">
    <citation type="journal article" date="2015" name="Nature">
        <title>Complex archaea that bridge the gap between prokaryotes and eukaryotes.</title>
        <authorList>
            <person name="Spang A."/>
            <person name="Saw J.H."/>
            <person name="Jorgensen S.L."/>
            <person name="Zaremba-Niedzwiedzka K."/>
            <person name="Martijn J."/>
            <person name="Lind A.E."/>
            <person name="van Eijk R."/>
            <person name="Schleper C."/>
            <person name="Guy L."/>
            <person name="Ettema T.J."/>
        </authorList>
    </citation>
    <scope>NUCLEOTIDE SEQUENCE</scope>
</reference>
<protein>
    <submittedName>
        <fullName evidence="1">Uncharacterized protein</fullName>
    </submittedName>
</protein>